<gene>
    <name evidence="1" type="ORF">DCF25_08370</name>
</gene>
<name>A0A2W4WAT3_9CYAN</name>
<comment type="caution">
    <text evidence="1">The sequence shown here is derived from an EMBL/GenBank/DDBJ whole genome shotgun (WGS) entry which is preliminary data.</text>
</comment>
<evidence type="ECO:0000313" key="2">
    <source>
        <dbReference type="Proteomes" id="UP000249354"/>
    </source>
</evidence>
<protein>
    <submittedName>
        <fullName evidence="1">Uncharacterized protein</fullName>
    </submittedName>
</protein>
<accession>A0A2W4WAT3</accession>
<dbReference type="EMBL" id="QBMC01000042">
    <property type="protein sequence ID" value="PZO19535.1"/>
    <property type="molecule type" value="Genomic_DNA"/>
</dbReference>
<reference evidence="1 2" key="2">
    <citation type="submission" date="2018-06" db="EMBL/GenBank/DDBJ databases">
        <title>Metagenomic assembly of (sub)arctic Cyanobacteria and their associated microbiome from non-axenic cultures.</title>
        <authorList>
            <person name="Baurain D."/>
        </authorList>
    </citation>
    <scope>NUCLEOTIDE SEQUENCE [LARGE SCALE GENOMIC DNA]</scope>
    <source>
        <strain evidence="1">ULC129bin1</strain>
    </source>
</reference>
<reference evidence="2" key="1">
    <citation type="submission" date="2018-04" db="EMBL/GenBank/DDBJ databases">
        <authorList>
            <person name="Cornet L."/>
        </authorList>
    </citation>
    <scope>NUCLEOTIDE SEQUENCE [LARGE SCALE GENOMIC DNA]</scope>
</reference>
<sequence length="71" mass="8222">MKQGALESPPLTRLRRRKTNQTLLGIETSSIKRLSFNGFRRKTNQTLLGIETKRTIYDQSELKVAKLTKLF</sequence>
<proteinExistence type="predicted"/>
<organism evidence="1 2">
    <name type="scientific">Leptolyngbya foveolarum</name>
    <dbReference type="NCBI Taxonomy" id="47253"/>
    <lineage>
        <taxon>Bacteria</taxon>
        <taxon>Bacillati</taxon>
        <taxon>Cyanobacteriota</taxon>
        <taxon>Cyanophyceae</taxon>
        <taxon>Leptolyngbyales</taxon>
        <taxon>Leptolyngbyaceae</taxon>
        <taxon>Leptolyngbya group</taxon>
        <taxon>Leptolyngbya</taxon>
    </lineage>
</organism>
<evidence type="ECO:0000313" key="1">
    <source>
        <dbReference type="EMBL" id="PZO19535.1"/>
    </source>
</evidence>
<dbReference type="Proteomes" id="UP000249354">
    <property type="component" value="Unassembled WGS sequence"/>
</dbReference>
<dbReference type="AlphaFoldDB" id="A0A2W4WAT3"/>